<evidence type="ECO:0000313" key="3">
    <source>
        <dbReference type="Proteomes" id="UP000011668"/>
    </source>
</evidence>
<accession>L8WQX8</accession>
<dbReference type="AlphaFoldDB" id="L8WQX8"/>
<dbReference type="EMBL" id="AFRT01002063">
    <property type="protein sequence ID" value="ELU38744.1"/>
    <property type="molecule type" value="Genomic_DNA"/>
</dbReference>
<gene>
    <name evidence="2" type="ORF">AG1IA_07231</name>
</gene>
<proteinExistence type="predicted"/>
<evidence type="ECO:0000256" key="1">
    <source>
        <dbReference type="SAM" id="MobiDB-lite"/>
    </source>
</evidence>
<organism evidence="2 3">
    <name type="scientific">Thanatephorus cucumeris (strain AG1-IA)</name>
    <name type="common">Rice sheath blight fungus</name>
    <name type="synonym">Rhizoctonia solani</name>
    <dbReference type="NCBI Taxonomy" id="983506"/>
    <lineage>
        <taxon>Eukaryota</taxon>
        <taxon>Fungi</taxon>
        <taxon>Dikarya</taxon>
        <taxon>Basidiomycota</taxon>
        <taxon>Agaricomycotina</taxon>
        <taxon>Agaricomycetes</taxon>
        <taxon>Cantharellales</taxon>
        <taxon>Ceratobasidiaceae</taxon>
        <taxon>Rhizoctonia</taxon>
        <taxon>Rhizoctonia solani AG-1</taxon>
    </lineage>
</organism>
<sequence length="280" mass="30248">MPLVPNYNLTRRKCPFRLENVKSSDISKISKQLGKRYTMTLVSFICSHISLPSGRVNLTLLLGISDVVNKIRNFVSDGPFLAVVVGSGAESKPVVFAVLPLVGQTQAGRVLQAIEETTSGRPTSIATVLTVLQSLGATSIPGMVVGTAVSGAINTAKLLNKHKQGETPDAAIPETESLATACNASETTRLVNETDRGGIQDERINPGSRGYSDSYKSPSDEVGPIIRRTVSKDKTPQEEPQTILSGIESLAHREAEKLRCWYKVVVNNFRNTQSPFKAKL</sequence>
<dbReference type="Proteomes" id="UP000011668">
    <property type="component" value="Unassembled WGS sequence"/>
</dbReference>
<feature type="region of interest" description="Disordered" evidence="1">
    <location>
        <begin position="193"/>
        <end position="222"/>
    </location>
</feature>
<reference evidence="2 3" key="1">
    <citation type="journal article" date="2013" name="Nat. Commun.">
        <title>The evolution and pathogenic mechanisms of the rice sheath blight pathogen.</title>
        <authorList>
            <person name="Zheng A."/>
            <person name="Lin R."/>
            <person name="Xu L."/>
            <person name="Qin P."/>
            <person name="Tang C."/>
            <person name="Ai P."/>
            <person name="Zhang D."/>
            <person name="Liu Y."/>
            <person name="Sun Z."/>
            <person name="Feng H."/>
            <person name="Wang Y."/>
            <person name="Chen Y."/>
            <person name="Liang X."/>
            <person name="Fu R."/>
            <person name="Li Q."/>
            <person name="Zhang J."/>
            <person name="Yu X."/>
            <person name="Xie Z."/>
            <person name="Ding L."/>
            <person name="Guan P."/>
            <person name="Tang J."/>
            <person name="Liang Y."/>
            <person name="Wang S."/>
            <person name="Deng Q."/>
            <person name="Li S."/>
            <person name="Zhu J."/>
            <person name="Wang L."/>
            <person name="Liu H."/>
            <person name="Li P."/>
        </authorList>
    </citation>
    <scope>NUCLEOTIDE SEQUENCE [LARGE SCALE GENOMIC DNA]</scope>
    <source>
        <strain evidence="3">AG-1 IA</strain>
    </source>
</reference>
<keyword evidence="3" id="KW-1185">Reference proteome</keyword>
<protein>
    <submittedName>
        <fullName evidence="2">Uncharacterized protein</fullName>
    </submittedName>
</protein>
<evidence type="ECO:0000313" key="2">
    <source>
        <dbReference type="EMBL" id="ELU38744.1"/>
    </source>
</evidence>
<feature type="compositionally biased region" description="Basic and acidic residues" evidence="1">
    <location>
        <begin position="193"/>
        <end position="204"/>
    </location>
</feature>
<dbReference type="OrthoDB" id="3190460at2759"/>
<comment type="caution">
    <text evidence="2">The sequence shown here is derived from an EMBL/GenBank/DDBJ whole genome shotgun (WGS) entry which is preliminary data.</text>
</comment>
<name>L8WQX8_THACA</name>
<dbReference type="HOGENOM" id="CLU_994598_0_0_1"/>